<dbReference type="NCBIfam" id="TIGR03696">
    <property type="entry name" value="Rhs_assc_core"/>
    <property type="match status" value="1"/>
</dbReference>
<dbReference type="InterPro" id="IPR006530">
    <property type="entry name" value="YD"/>
</dbReference>
<evidence type="ECO:0000256" key="3">
    <source>
        <dbReference type="ARBA" id="ARBA00022729"/>
    </source>
</evidence>
<feature type="region of interest" description="Disordered" evidence="6">
    <location>
        <begin position="418"/>
        <end position="440"/>
    </location>
</feature>
<evidence type="ECO:0000256" key="1">
    <source>
        <dbReference type="ARBA" id="ARBA00004613"/>
    </source>
</evidence>
<gene>
    <name evidence="8" type="ORF">POL67_40975</name>
</gene>
<sequence>MSYFDQVLDGDVNRLVAAAPMWSSLVARKRVATYAPVKESVRRPAFHALIPLLLFIICVLAGGACSDLPRTEIGEAKQAVDGENPPGEEPGPSQDPTCPPAPSDVASSFPPDLSGSETTPAGTMPGSFSVTPTGEAHYTMPLVVPPGRAGLQPKHSIAYDSSAGDGPLGVGFSLTGFSVITRCPQTVAQDGAIRPVMYDTDDALCLDGRRLVLVGQSAGVHEFRTLPDSFVKVLAYFPSGWDETLGPQTFRVFTKEGLTLEYGGTAENGRAVIPDGTVRAWWMTKTTDRSGNFIEYEYLPRNESAGSQRYTAELVPKEIRYTGHSPSNTPPSRAIIFDYVDKPATATRTFFTRGIVLKSAFLLWGIRTLGPGNQPARWYHLEYETSTNTGRKRLSSVEECTADMLPVCKPETKFTWSAPPRGFQTPSTSTQIETPESPFGSVMPMDVTGDGLDDLVLVDAPEVGGAQPRSNFMVAANLGPTATQPFDTLTLGAQRARPPNAPEDKPLQPELGTPLDYNHDGRMDIFLHDPYASRTTWHVLLTQPNGTFVDVDTSIARHYGLWVNSPQGHGSAHLADVNGDGMPDLINCIEEIPLLKNKWALHLWTADGPGFSTAPIQLPLDVHPCNRELYPVDVDADGRAELVVRDHFLDMNGFPHYTNKYIALGYRAPSSPLEEITLELVASPGGVYWLDVNGDGLPDAIETGWNDRQLRTFLNTGNGFSGSIDTLTPPVLDADEHAKLGAPIDWDGDGMQDLLLPMKLAAGNLPSWVVLRSLGDGQFEIEDTTIPFDAAMTQAGITIADPRGPRVIDADGDGAHDVLLPHNGFFHVHRNLASQPDTLLAVRDGMNPLKEGHAGSLPNVSIQYTTLIDTSITEDAPPGLQDRHTYVSRYDTANGCAYPMRCIVGPRRVVSSYAVFTGAEKPRHFRVRYRDGRWHRLGRGFLGFGERILDDLDKGGGTIEVYDNVTFDPTLNVYPFAGRPVRLLRWNLPWPAPITQPIELGFTSIMYQVVPTSGGSSYFTIPVYRRERREEDIYHNPIAFFDGVEPFVRDAYSGYTSATRLSESIHVLADYDLLGNALEETTFIGRDLPFLNPAAGADTIERVARTFSNDTANWQIGLLEAQEHCSTVGSQTACRNMTRTYDTSGRTKTVAWGTPGDPETQVSVLFSRDGFGNITKTVALDAFEGRRATCTSYEAEGVFPYAQRNAEGHLTLTKFDPRHGGLLATIDPDALTTQWAYDGLGRTKRELRPDGTQTTVGLARLGSGNAGDPWTIQATTTATGAGTEVTEVDPLGRVLRTLSPGVATATTPSPPRILREILYDEYGEHVARRLVPIAENAPQNQRRYESFYRDALGRITNHVSPWDGSTTYTYEGETVRIEDPRSHETVTTLDSLGRPATITDAHGMDTTYTYGPFGVLWRVKDPGEAETVTEHDAYGRVRVANDPDRGVTELHYSGFGDLRWSQDALGRKMTLSRDRLGRVKQRSDTNTTTPGTPVENTYWVWDTAQGKGVGKIASVTSPAGHIERFRYDALGRVANMGLAIDNEAFDVSFAYDPQYGRLATTTTQAPGEAPFVVARDYDAAGHLLAVRDPATPAADAYWTLTATDGAGRITGEKFGNDATTTRTYFADKNRVESIFTQSGTTTLQHLWYTYDDKLNLETRSDYVQIPSKTETFSYDALDRLECASFDALGDPCQRKWEYLDNGNLLVAPGLGQYEYMSRPHVVDKVGAAQFYHDAVGNQIGRPGATIEYTPFDQPKRFTLAGGAVTLDYSGDGARIRKTTPTTVTVYLGGLYERVTHLDSQLVEHRYYISSSERPVAVVTRSAGSTSTLYLHVDNLGSIDVVTNGAGSQHERRSYDPFGARRNPAWGASGPWSPSASTTIGFTGHEADDELGLVHMRGRVYDPTFGRFLTMDPIVSRPLDGQNWNPYAYVLNNPLAYVDPSGFEQTTPGQPLPEPFSPEEILVIGEAPPVAPKPVSNDDGWELPAGYGIVWPTDVGTWGNTARFEPAPPPLPERGPQSGWDIAVSFLRGAVGAYGESVVEGAITAVVTAMPGGLFLNSGYQLLKLWTAGIHEAREGYRADGVMGAVAGYLNVLNPLYHLGVGVTGSVLAVEDKDYQAVGARAFGVGAMVVTAIVSGKLAAAEGAVARGGASTGSGQGGILVRFGAEAESAEALAAGAAKAEAHGFPHGVSTKLVSRLSGSDRAHRSAPYAEVTKHFEVQQTGRNPAHHTVHLPKPVTAEVARLFNEIFQVRQ</sequence>
<dbReference type="InterPro" id="IPR050708">
    <property type="entry name" value="T6SS_VgrG/RHS"/>
</dbReference>
<protein>
    <submittedName>
        <fullName evidence="8">FG-GAP-like repeat-containing protein</fullName>
    </submittedName>
</protein>
<dbReference type="InterPro" id="IPR056823">
    <property type="entry name" value="TEN-like_YD-shell"/>
</dbReference>
<feature type="domain" description="Teneurin-like YD-shell" evidence="7">
    <location>
        <begin position="1639"/>
        <end position="1913"/>
    </location>
</feature>
<dbReference type="PANTHER" id="PTHR32305:SF15">
    <property type="entry name" value="PROTEIN RHSA-RELATED"/>
    <property type="match status" value="1"/>
</dbReference>
<dbReference type="SUPFAM" id="SSF69318">
    <property type="entry name" value="Integrin alpha N-terminal domain"/>
    <property type="match status" value="1"/>
</dbReference>
<keyword evidence="9" id="KW-1185">Reference proteome</keyword>
<dbReference type="Pfam" id="PF03534">
    <property type="entry name" value="SpvB"/>
    <property type="match status" value="1"/>
</dbReference>
<comment type="caution">
    <text evidence="8">The sequence shown here is derived from an EMBL/GenBank/DDBJ whole genome shotgun (WGS) entry which is preliminary data.</text>
</comment>
<comment type="subcellular location">
    <subcellularLocation>
        <location evidence="1">Secreted</location>
    </subcellularLocation>
</comment>
<evidence type="ECO:0000256" key="4">
    <source>
        <dbReference type="ARBA" id="ARBA00022737"/>
    </source>
</evidence>
<feature type="region of interest" description="Disordered" evidence="6">
    <location>
        <begin position="79"/>
        <end position="131"/>
    </location>
</feature>
<dbReference type="Pfam" id="PF25023">
    <property type="entry name" value="TEN_YD-shell"/>
    <property type="match status" value="1"/>
</dbReference>
<feature type="compositionally biased region" description="Polar residues" evidence="6">
    <location>
        <begin position="424"/>
        <end position="434"/>
    </location>
</feature>
<dbReference type="Proteomes" id="UP001221411">
    <property type="component" value="Unassembled WGS sequence"/>
</dbReference>
<evidence type="ECO:0000256" key="5">
    <source>
        <dbReference type="ARBA" id="ARBA00023026"/>
    </source>
</evidence>
<dbReference type="InterPro" id="IPR022385">
    <property type="entry name" value="Rhs_assc_core"/>
</dbReference>
<dbReference type="Gene3D" id="2.180.10.10">
    <property type="entry name" value="RHS repeat-associated core"/>
    <property type="match status" value="2"/>
</dbReference>
<dbReference type="InterPro" id="IPR003284">
    <property type="entry name" value="Sal_SpvB"/>
</dbReference>
<dbReference type="InterPro" id="IPR028994">
    <property type="entry name" value="Integrin_alpha_N"/>
</dbReference>
<dbReference type="RefSeq" id="WP_271926428.1">
    <property type="nucleotide sequence ID" value="NZ_JAQNDO010000001.1"/>
</dbReference>
<organism evidence="8 9">
    <name type="scientific">Polyangium mundeleinium</name>
    <dbReference type="NCBI Taxonomy" id="2995306"/>
    <lineage>
        <taxon>Bacteria</taxon>
        <taxon>Pseudomonadati</taxon>
        <taxon>Myxococcota</taxon>
        <taxon>Polyangia</taxon>
        <taxon>Polyangiales</taxon>
        <taxon>Polyangiaceae</taxon>
        <taxon>Polyangium</taxon>
    </lineage>
</organism>
<reference evidence="8 9" key="1">
    <citation type="submission" date="2022-11" db="EMBL/GenBank/DDBJ databases">
        <title>Minimal conservation of predation-associated metabolite biosynthetic gene clusters underscores biosynthetic potential of Myxococcota including descriptions for ten novel species: Archangium lansinium sp. nov., Myxococcus landrumus sp. nov., Nannocystis bai.</title>
        <authorList>
            <person name="Ahearne A."/>
            <person name="Stevens C."/>
            <person name="Dowd S."/>
        </authorList>
    </citation>
    <scope>NUCLEOTIDE SEQUENCE [LARGE SCALE GENOMIC DNA]</scope>
    <source>
        <strain evidence="8 9">RJM3</strain>
    </source>
</reference>
<keyword evidence="2" id="KW-0964">Secreted</keyword>
<keyword evidence="3" id="KW-0732">Signal</keyword>
<keyword evidence="5" id="KW-0843">Virulence</keyword>
<feature type="compositionally biased region" description="Polar residues" evidence="6">
    <location>
        <begin position="115"/>
        <end position="131"/>
    </location>
</feature>
<evidence type="ECO:0000259" key="7">
    <source>
        <dbReference type="Pfam" id="PF25023"/>
    </source>
</evidence>
<name>A0ABT5F126_9BACT</name>
<evidence type="ECO:0000313" key="8">
    <source>
        <dbReference type="EMBL" id="MDC0747778.1"/>
    </source>
</evidence>
<dbReference type="Gene3D" id="2.130.10.130">
    <property type="entry name" value="Integrin alpha, N-terminal"/>
    <property type="match status" value="1"/>
</dbReference>
<proteinExistence type="predicted"/>
<dbReference type="NCBIfam" id="TIGR01643">
    <property type="entry name" value="YD_repeat_2x"/>
    <property type="match status" value="1"/>
</dbReference>
<dbReference type="PANTHER" id="PTHR32305">
    <property type="match status" value="1"/>
</dbReference>
<dbReference type="Pfam" id="PF13517">
    <property type="entry name" value="FG-GAP_3"/>
    <property type="match status" value="1"/>
</dbReference>
<dbReference type="InterPro" id="IPR013517">
    <property type="entry name" value="FG-GAP"/>
</dbReference>
<evidence type="ECO:0000313" key="9">
    <source>
        <dbReference type="Proteomes" id="UP001221411"/>
    </source>
</evidence>
<keyword evidence="4" id="KW-0677">Repeat</keyword>
<accession>A0ABT5F126</accession>
<evidence type="ECO:0000256" key="6">
    <source>
        <dbReference type="SAM" id="MobiDB-lite"/>
    </source>
</evidence>
<evidence type="ECO:0000256" key="2">
    <source>
        <dbReference type="ARBA" id="ARBA00022525"/>
    </source>
</evidence>
<dbReference type="EMBL" id="JAQNDO010000001">
    <property type="protein sequence ID" value="MDC0747778.1"/>
    <property type="molecule type" value="Genomic_DNA"/>
</dbReference>